<reference evidence="1" key="1">
    <citation type="journal article" date="2022" name="Front Environ Sci">
        <title>Complete genome sequence analysis of a novel alkane-degrading bacterial strain, Acinetobacter vivianii KJ-1, and its diesel degradation ability.</title>
        <authorList>
            <person name="Zhang Y."/>
            <person name="Song F."/>
            <person name="Wang J."/>
            <person name="Zhao Q."/>
            <person name="Zheng L."/>
            <person name="Wang Z."/>
            <person name="Zhang X."/>
            <person name="Gao Y."/>
            <person name="Chen G."/>
            <person name="Huang Y."/>
        </authorList>
    </citation>
    <scope>NUCLEOTIDE SEQUENCE</scope>
    <source>
        <strain evidence="1">KJ-1</strain>
    </source>
</reference>
<dbReference type="AlphaFoldDB" id="A0AAJ6NLP8"/>
<dbReference type="KEGG" id="aviv:LF296_07705"/>
<dbReference type="RefSeq" id="WP_272655953.1">
    <property type="nucleotide sequence ID" value="NZ_CP085083.1"/>
</dbReference>
<sequence>MPQYLRIAEKVYKNLKDENKFTQAPAEYINYLLKQIRKELKGTDMKLIYNFIEFNSGFKNQIIDGYLNIDVSLIPNYKYQDEFVLWLAGFIEKITVGGKKRIPPIVENIPPEFTVHSDLKQIGFMSNNKNAEQIISYFKHGDFINSFNQH</sequence>
<gene>
    <name evidence="1" type="ORF">LF296_07705</name>
</gene>
<organism evidence="1 2">
    <name type="scientific">Acinetobacter vivianii</name>
    <dbReference type="NCBI Taxonomy" id="1776742"/>
    <lineage>
        <taxon>Bacteria</taxon>
        <taxon>Pseudomonadati</taxon>
        <taxon>Pseudomonadota</taxon>
        <taxon>Gammaproteobacteria</taxon>
        <taxon>Moraxellales</taxon>
        <taxon>Moraxellaceae</taxon>
        <taxon>Acinetobacter</taxon>
    </lineage>
</organism>
<accession>A0AAJ6NLP8</accession>
<evidence type="ECO:0000313" key="1">
    <source>
        <dbReference type="EMBL" id="WDZ52650.1"/>
    </source>
</evidence>
<dbReference type="EMBL" id="CP085083">
    <property type="protein sequence ID" value="WDZ52650.1"/>
    <property type="molecule type" value="Genomic_DNA"/>
</dbReference>
<protein>
    <submittedName>
        <fullName evidence="1">Uncharacterized protein</fullName>
    </submittedName>
</protein>
<dbReference type="Proteomes" id="UP001199528">
    <property type="component" value="Chromosome"/>
</dbReference>
<evidence type="ECO:0000313" key="2">
    <source>
        <dbReference type="Proteomes" id="UP001199528"/>
    </source>
</evidence>
<reference evidence="1" key="2">
    <citation type="submission" date="2023-02" db="EMBL/GenBank/DDBJ databases">
        <authorList>
            <person name="Huang Y."/>
            <person name="Zhang Y."/>
            <person name="Zhang T."/>
            <person name="Wang J."/>
        </authorList>
    </citation>
    <scope>NUCLEOTIDE SEQUENCE</scope>
    <source>
        <strain evidence="1">KJ-1</strain>
    </source>
</reference>
<proteinExistence type="predicted"/>
<name>A0AAJ6NLP8_9GAMM</name>